<keyword evidence="2" id="KW-1185">Reference proteome</keyword>
<dbReference type="Proteomes" id="UP000628854">
    <property type="component" value="Unassembled WGS sequence"/>
</dbReference>
<dbReference type="EMBL" id="BMKF01000002">
    <property type="protein sequence ID" value="GGB77574.1"/>
    <property type="molecule type" value="Genomic_DNA"/>
</dbReference>
<dbReference type="RefSeq" id="WP_084391353.1">
    <property type="nucleotide sequence ID" value="NZ_BMKF01000002.1"/>
</dbReference>
<reference evidence="2" key="1">
    <citation type="journal article" date="2019" name="Int. J. Syst. Evol. Microbiol.">
        <title>The Global Catalogue of Microorganisms (GCM) 10K type strain sequencing project: providing services to taxonomists for standard genome sequencing and annotation.</title>
        <authorList>
            <consortium name="The Broad Institute Genomics Platform"/>
            <consortium name="The Broad Institute Genome Sequencing Center for Infectious Disease"/>
            <person name="Wu L."/>
            <person name="Ma J."/>
        </authorList>
    </citation>
    <scope>NUCLEOTIDE SEQUENCE [LARGE SCALE GENOMIC DNA]</scope>
    <source>
        <strain evidence="2">CGMCC 1.15928</strain>
    </source>
</reference>
<accession>A0ABQ1JTP5</accession>
<comment type="caution">
    <text evidence="1">The sequence shown here is derived from an EMBL/GenBank/DDBJ whole genome shotgun (WGS) entry which is preliminary data.</text>
</comment>
<protein>
    <recommendedName>
        <fullName evidence="3">DNA methyltransferase</fullName>
    </recommendedName>
</protein>
<name>A0ABQ1JTP5_9PROT</name>
<gene>
    <name evidence="1" type="ORF">GCM10011503_27930</name>
</gene>
<evidence type="ECO:0008006" key="3">
    <source>
        <dbReference type="Google" id="ProtNLM"/>
    </source>
</evidence>
<sequence>MEQYLPLILSAIGGGVLGPIVAKVLGGSGTGGLLGGVIGGIGAHFGADAAGVGNLLGGGAMVHVQNLLEGGVGGGILGVIAGMVMKSKA</sequence>
<evidence type="ECO:0000313" key="1">
    <source>
        <dbReference type="EMBL" id="GGB77574.1"/>
    </source>
</evidence>
<evidence type="ECO:0000313" key="2">
    <source>
        <dbReference type="Proteomes" id="UP000628854"/>
    </source>
</evidence>
<proteinExistence type="predicted"/>
<organism evidence="1 2">
    <name type="scientific">Henriciella pelagia</name>
    <dbReference type="NCBI Taxonomy" id="1977912"/>
    <lineage>
        <taxon>Bacteria</taxon>
        <taxon>Pseudomonadati</taxon>
        <taxon>Pseudomonadota</taxon>
        <taxon>Alphaproteobacteria</taxon>
        <taxon>Hyphomonadales</taxon>
        <taxon>Hyphomonadaceae</taxon>
        <taxon>Henriciella</taxon>
    </lineage>
</organism>